<dbReference type="Proteomes" id="UP000654370">
    <property type="component" value="Unassembled WGS sequence"/>
</dbReference>
<gene>
    <name evidence="2" type="ORF">INT43_000262</name>
</gene>
<organism evidence="2 3">
    <name type="scientific">Mortierella isabellina</name>
    <name type="common">Filamentous fungus</name>
    <name type="synonym">Umbelopsis isabellina</name>
    <dbReference type="NCBI Taxonomy" id="91625"/>
    <lineage>
        <taxon>Eukaryota</taxon>
        <taxon>Fungi</taxon>
        <taxon>Fungi incertae sedis</taxon>
        <taxon>Mucoromycota</taxon>
        <taxon>Mucoromycotina</taxon>
        <taxon>Umbelopsidomycetes</taxon>
        <taxon>Umbelopsidales</taxon>
        <taxon>Umbelopsidaceae</taxon>
        <taxon>Umbelopsis</taxon>
    </lineage>
</organism>
<sequence>MESAVAQEYMVEMENASAHIQDLLLVQMILIVSVVVVAQTMSVVVERAVEGQDVVLEGAYSNQLDILAASHYTIIYIYNVN</sequence>
<evidence type="ECO:0000256" key="1">
    <source>
        <dbReference type="SAM" id="Phobius"/>
    </source>
</evidence>
<reference evidence="2" key="1">
    <citation type="submission" date="2020-12" db="EMBL/GenBank/DDBJ databases">
        <title>Metabolic potential, ecology and presence of endohyphal bacteria is reflected in genomic diversity of Mucoromycotina.</title>
        <authorList>
            <person name="Muszewska A."/>
            <person name="Okrasinska A."/>
            <person name="Steczkiewicz K."/>
            <person name="Drgas O."/>
            <person name="Orlowska M."/>
            <person name="Perlinska-Lenart U."/>
            <person name="Aleksandrzak-Piekarczyk T."/>
            <person name="Szatraj K."/>
            <person name="Zielenkiewicz U."/>
            <person name="Pilsyk S."/>
            <person name="Malc E."/>
            <person name="Mieczkowski P."/>
            <person name="Kruszewska J.S."/>
            <person name="Biernat P."/>
            <person name="Pawlowska J."/>
        </authorList>
    </citation>
    <scope>NUCLEOTIDE SEQUENCE</scope>
    <source>
        <strain evidence="2">WA0000067209</strain>
    </source>
</reference>
<keyword evidence="1" id="KW-0812">Transmembrane</keyword>
<evidence type="ECO:0000313" key="3">
    <source>
        <dbReference type="Proteomes" id="UP000654370"/>
    </source>
</evidence>
<keyword evidence="3" id="KW-1185">Reference proteome</keyword>
<protein>
    <submittedName>
        <fullName evidence="2">Uncharacterized protein</fullName>
    </submittedName>
</protein>
<accession>A0A8H7U928</accession>
<keyword evidence="1" id="KW-0472">Membrane</keyword>
<keyword evidence="1" id="KW-1133">Transmembrane helix</keyword>
<proteinExistence type="predicted"/>
<feature type="transmembrane region" description="Helical" evidence="1">
    <location>
        <begin position="20"/>
        <end position="38"/>
    </location>
</feature>
<dbReference type="AlphaFoldDB" id="A0A8H7U928"/>
<dbReference type="EMBL" id="JAEPQZ010000016">
    <property type="protein sequence ID" value="KAG2172912.1"/>
    <property type="molecule type" value="Genomic_DNA"/>
</dbReference>
<name>A0A8H7U928_MORIS</name>
<comment type="caution">
    <text evidence="2">The sequence shown here is derived from an EMBL/GenBank/DDBJ whole genome shotgun (WGS) entry which is preliminary data.</text>
</comment>
<evidence type="ECO:0000313" key="2">
    <source>
        <dbReference type="EMBL" id="KAG2172912.1"/>
    </source>
</evidence>